<protein>
    <submittedName>
        <fullName evidence="3">Uncharacterized protein</fullName>
    </submittedName>
</protein>
<accession>A0AA97EL09</accession>
<name>A0AA97EL09_9FLAO</name>
<keyword evidence="2" id="KW-0472">Membrane</keyword>
<gene>
    <name evidence="3" type="ORF">RNZ46_13700</name>
</gene>
<proteinExistence type="predicted"/>
<dbReference type="EMBL" id="CP136521">
    <property type="protein sequence ID" value="WOD43042.1"/>
    <property type="molecule type" value="Genomic_DNA"/>
</dbReference>
<dbReference type="KEGG" id="hws:RNZ46_13700"/>
<feature type="region of interest" description="Disordered" evidence="1">
    <location>
        <begin position="1"/>
        <end position="22"/>
    </location>
</feature>
<keyword evidence="2" id="KW-1133">Transmembrane helix</keyword>
<reference evidence="4" key="1">
    <citation type="submission" date="2024-06" db="EMBL/GenBank/DDBJ databases">
        <title>Hwangdonia haimaensis gen. nov., sp. nov., a member of the family Flavobacteriaceae isolated from the haima cold seep.</title>
        <authorList>
            <person name="Li J."/>
        </authorList>
    </citation>
    <scope>NUCLEOTIDE SEQUENCE [LARGE SCALE GENOMIC DNA]</scope>
    <source>
        <strain evidence="4">SCSIO 19198</strain>
    </source>
</reference>
<evidence type="ECO:0000256" key="2">
    <source>
        <dbReference type="SAM" id="Phobius"/>
    </source>
</evidence>
<evidence type="ECO:0000313" key="3">
    <source>
        <dbReference type="EMBL" id="WOD43042.1"/>
    </source>
</evidence>
<keyword evidence="4" id="KW-1185">Reference proteome</keyword>
<evidence type="ECO:0000313" key="4">
    <source>
        <dbReference type="Proteomes" id="UP001302486"/>
    </source>
</evidence>
<evidence type="ECO:0000256" key="1">
    <source>
        <dbReference type="SAM" id="MobiDB-lite"/>
    </source>
</evidence>
<organism evidence="3 4">
    <name type="scientific">Hwangdonia lutea</name>
    <dbReference type="NCBI Taxonomy" id="3075823"/>
    <lineage>
        <taxon>Bacteria</taxon>
        <taxon>Pseudomonadati</taxon>
        <taxon>Bacteroidota</taxon>
        <taxon>Flavobacteriia</taxon>
        <taxon>Flavobacteriales</taxon>
        <taxon>Flavobacteriaceae</taxon>
        <taxon>Hwangdonia</taxon>
    </lineage>
</organism>
<feature type="transmembrane region" description="Helical" evidence="2">
    <location>
        <begin position="68"/>
        <end position="89"/>
    </location>
</feature>
<dbReference type="Proteomes" id="UP001302486">
    <property type="component" value="Chromosome"/>
</dbReference>
<dbReference type="RefSeq" id="WP_316982730.1">
    <property type="nucleotide sequence ID" value="NZ_CP136521.1"/>
</dbReference>
<sequence>MHGSLGHFKATLQRKKERKAKAEGRFDNRRLNYKASENKAEFDFPKLSKPELDKVKIEIKHKIRREKILNSIFVFAVFLIILISFYILLF</sequence>
<keyword evidence="2" id="KW-0812">Transmembrane</keyword>
<dbReference type="AlphaFoldDB" id="A0AA97EL09"/>